<protein>
    <submittedName>
        <fullName evidence="2">Thioredoxin family protein</fullName>
    </submittedName>
</protein>
<name>A0A2T1GD06_9CYAN</name>
<comment type="caution">
    <text evidence="2">The sequence shown here is derived from an EMBL/GenBank/DDBJ whole genome shotgun (WGS) entry which is preliminary data.</text>
</comment>
<sequence length="78" mass="8359">MKTKAIFYHAGCTVCLAAEQNIASAIDRDRYDLEIVHLGTQKEKIGDAKASGVESVPALVIDNKPFHINFGASLADLG</sequence>
<feature type="domain" description="Thioredoxin-like fold" evidence="1">
    <location>
        <begin position="8"/>
        <end position="66"/>
    </location>
</feature>
<dbReference type="Pfam" id="PF13192">
    <property type="entry name" value="Thioredoxin_3"/>
    <property type="match status" value="1"/>
</dbReference>
<organism evidence="2 3">
    <name type="scientific">Chamaesiphon polymorphus CCALA 037</name>
    <dbReference type="NCBI Taxonomy" id="2107692"/>
    <lineage>
        <taxon>Bacteria</taxon>
        <taxon>Bacillati</taxon>
        <taxon>Cyanobacteriota</taxon>
        <taxon>Cyanophyceae</taxon>
        <taxon>Gomontiellales</taxon>
        <taxon>Chamaesiphonaceae</taxon>
        <taxon>Chamaesiphon</taxon>
    </lineage>
</organism>
<dbReference type="RefSeq" id="WP_106306477.1">
    <property type="nucleotide sequence ID" value="NZ_PVWO01000195.1"/>
</dbReference>
<keyword evidence="3" id="KW-1185">Reference proteome</keyword>
<evidence type="ECO:0000259" key="1">
    <source>
        <dbReference type="Pfam" id="PF13192"/>
    </source>
</evidence>
<dbReference type="OrthoDB" id="5402270at2"/>
<dbReference type="Gene3D" id="3.40.30.10">
    <property type="entry name" value="Glutaredoxin"/>
    <property type="match status" value="1"/>
</dbReference>
<dbReference type="InterPro" id="IPR036249">
    <property type="entry name" value="Thioredoxin-like_sf"/>
</dbReference>
<evidence type="ECO:0000313" key="2">
    <source>
        <dbReference type="EMBL" id="PSB55318.1"/>
    </source>
</evidence>
<accession>A0A2T1GD06</accession>
<proteinExistence type="predicted"/>
<reference evidence="2 3" key="1">
    <citation type="submission" date="2018-03" db="EMBL/GenBank/DDBJ databases">
        <title>The ancient ancestry and fast evolution of plastids.</title>
        <authorList>
            <person name="Moore K.R."/>
            <person name="Magnabosco C."/>
            <person name="Momper L."/>
            <person name="Gold D.A."/>
            <person name="Bosak T."/>
            <person name="Fournier G.P."/>
        </authorList>
    </citation>
    <scope>NUCLEOTIDE SEQUENCE [LARGE SCALE GENOMIC DNA]</scope>
    <source>
        <strain evidence="2 3">CCALA 037</strain>
    </source>
</reference>
<dbReference type="EMBL" id="PVWO01000195">
    <property type="protein sequence ID" value="PSB55318.1"/>
    <property type="molecule type" value="Genomic_DNA"/>
</dbReference>
<dbReference type="Proteomes" id="UP000238937">
    <property type="component" value="Unassembled WGS sequence"/>
</dbReference>
<dbReference type="InterPro" id="IPR012336">
    <property type="entry name" value="Thioredoxin-like_fold"/>
</dbReference>
<gene>
    <name evidence="2" type="ORF">C7B77_15440</name>
</gene>
<dbReference type="AlphaFoldDB" id="A0A2T1GD06"/>
<dbReference type="SUPFAM" id="SSF52833">
    <property type="entry name" value="Thioredoxin-like"/>
    <property type="match status" value="1"/>
</dbReference>
<evidence type="ECO:0000313" key="3">
    <source>
        <dbReference type="Proteomes" id="UP000238937"/>
    </source>
</evidence>